<dbReference type="InterPro" id="IPR009057">
    <property type="entry name" value="Homeodomain-like_sf"/>
</dbReference>
<feature type="compositionally biased region" description="Acidic residues" evidence="1">
    <location>
        <begin position="869"/>
        <end position="881"/>
    </location>
</feature>
<dbReference type="PANTHER" id="PTHR22929:SF0">
    <property type="entry name" value="TRANSCRIPTION FACTOR TFIIIB COMPONENT B'' HOMOLOG"/>
    <property type="match status" value="1"/>
</dbReference>
<feature type="compositionally biased region" description="Polar residues" evidence="1">
    <location>
        <begin position="174"/>
        <end position="189"/>
    </location>
</feature>
<dbReference type="Gene3D" id="1.20.58.1880">
    <property type="match status" value="1"/>
</dbReference>
<feature type="compositionally biased region" description="Low complexity" evidence="1">
    <location>
        <begin position="276"/>
        <end position="289"/>
    </location>
</feature>
<feature type="region of interest" description="Disordered" evidence="1">
    <location>
        <begin position="1"/>
        <end position="569"/>
    </location>
</feature>
<organism evidence="3 4">
    <name type="scientific">Saccharata proteae CBS 121410</name>
    <dbReference type="NCBI Taxonomy" id="1314787"/>
    <lineage>
        <taxon>Eukaryota</taxon>
        <taxon>Fungi</taxon>
        <taxon>Dikarya</taxon>
        <taxon>Ascomycota</taxon>
        <taxon>Pezizomycotina</taxon>
        <taxon>Dothideomycetes</taxon>
        <taxon>Dothideomycetes incertae sedis</taxon>
        <taxon>Botryosphaeriales</taxon>
        <taxon>Saccharataceae</taxon>
        <taxon>Saccharata</taxon>
    </lineage>
</organism>
<reference evidence="3" key="1">
    <citation type="journal article" date="2020" name="Stud. Mycol.">
        <title>101 Dothideomycetes genomes: a test case for predicting lifestyles and emergence of pathogens.</title>
        <authorList>
            <person name="Haridas S."/>
            <person name="Albert R."/>
            <person name="Binder M."/>
            <person name="Bloem J."/>
            <person name="Labutti K."/>
            <person name="Salamov A."/>
            <person name="Andreopoulos B."/>
            <person name="Baker S."/>
            <person name="Barry K."/>
            <person name="Bills G."/>
            <person name="Bluhm B."/>
            <person name="Cannon C."/>
            <person name="Castanera R."/>
            <person name="Culley D."/>
            <person name="Daum C."/>
            <person name="Ezra D."/>
            <person name="Gonzalez J."/>
            <person name="Henrissat B."/>
            <person name="Kuo A."/>
            <person name="Liang C."/>
            <person name="Lipzen A."/>
            <person name="Lutzoni F."/>
            <person name="Magnuson J."/>
            <person name="Mondo S."/>
            <person name="Nolan M."/>
            <person name="Ohm R."/>
            <person name="Pangilinan J."/>
            <person name="Park H.-J."/>
            <person name="Ramirez L."/>
            <person name="Alfaro M."/>
            <person name="Sun H."/>
            <person name="Tritt A."/>
            <person name="Yoshinaga Y."/>
            <person name="Zwiers L.-H."/>
            <person name="Turgeon B."/>
            <person name="Goodwin S."/>
            <person name="Spatafora J."/>
            <person name="Crous P."/>
            <person name="Grigoriev I."/>
        </authorList>
    </citation>
    <scope>NUCLEOTIDE SEQUENCE</scope>
    <source>
        <strain evidence="3">CBS 121410</strain>
    </source>
</reference>
<feature type="compositionally biased region" description="Basic and acidic residues" evidence="1">
    <location>
        <begin position="793"/>
        <end position="810"/>
    </location>
</feature>
<feature type="compositionally biased region" description="Basic residues" evidence="1">
    <location>
        <begin position="507"/>
        <end position="519"/>
    </location>
</feature>
<dbReference type="AlphaFoldDB" id="A0A9P4LXG3"/>
<keyword evidence="4" id="KW-1185">Reference proteome</keyword>
<dbReference type="OrthoDB" id="272624at2759"/>
<gene>
    <name evidence="3" type="ORF">K490DRAFT_65443</name>
</gene>
<evidence type="ECO:0000313" key="4">
    <source>
        <dbReference type="Proteomes" id="UP000799776"/>
    </source>
</evidence>
<evidence type="ECO:0000313" key="3">
    <source>
        <dbReference type="EMBL" id="KAF2087614.1"/>
    </source>
</evidence>
<comment type="caution">
    <text evidence="3">The sequence shown here is derived from an EMBL/GenBank/DDBJ whole genome shotgun (WGS) entry which is preliminary data.</text>
</comment>
<dbReference type="Pfam" id="PF15963">
    <property type="entry name" value="Myb_DNA-bind_7"/>
    <property type="match status" value="1"/>
</dbReference>
<protein>
    <recommendedName>
        <fullName evidence="2">Myb-like domain-containing protein</fullName>
    </recommendedName>
</protein>
<dbReference type="CDD" id="cd00167">
    <property type="entry name" value="SANT"/>
    <property type="match status" value="1"/>
</dbReference>
<dbReference type="PANTHER" id="PTHR22929">
    <property type="entry name" value="RNA POLYMERASE III TRANSCRIPTION INITIATION FACTOR B"/>
    <property type="match status" value="1"/>
</dbReference>
<feature type="compositionally biased region" description="Polar residues" evidence="1">
    <location>
        <begin position="1"/>
        <end position="11"/>
    </location>
</feature>
<feature type="compositionally biased region" description="Basic and acidic residues" evidence="1">
    <location>
        <begin position="245"/>
        <end position="256"/>
    </location>
</feature>
<feature type="compositionally biased region" description="Basic residues" evidence="1">
    <location>
        <begin position="464"/>
        <end position="481"/>
    </location>
</feature>
<feature type="compositionally biased region" description="Low complexity" evidence="1">
    <location>
        <begin position="335"/>
        <end position="348"/>
    </location>
</feature>
<dbReference type="EMBL" id="ML978719">
    <property type="protein sequence ID" value="KAF2087614.1"/>
    <property type="molecule type" value="Genomic_DNA"/>
</dbReference>
<dbReference type="GO" id="GO:0070898">
    <property type="term" value="P:RNA polymerase III preinitiation complex assembly"/>
    <property type="evidence" value="ECO:0007669"/>
    <property type="project" value="TreeGrafter"/>
</dbReference>
<feature type="domain" description="Myb-like" evidence="2">
    <location>
        <begin position="722"/>
        <end position="770"/>
    </location>
</feature>
<accession>A0A9P4LXG3</accession>
<feature type="compositionally biased region" description="Basic and acidic residues" evidence="1">
    <location>
        <begin position="545"/>
        <end position="560"/>
    </location>
</feature>
<feature type="compositionally biased region" description="Basic and acidic residues" evidence="1">
    <location>
        <begin position="817"/>
        <end position="853"/>
    </location>
</feature>
<feature type="compositionally biased region" description="Pro residues" evidence="1">
    <location>
        <begin position="56"/>
        <end position="68"/>
    </location>
</feature>
<feature type="compositionally biased region" description="Basic residues" evidence="1">
    <location>
        <begin position="854"/>
        <end position="864"/>
    </location>
</feature>
<dbReference type="InterPro" id="IPR039467">
    <property type="entry name" value="TFIIIB_B''_Myb"/>
</dbReference>
<feature type="compositionally biased region" description="Polar residues" evidence="1">
    <location>
        <begin position="35"/>
        <end position="52"/>
    </location>
</feature>
<dbReference type="GO" id="GO:0001156">
    <property type="term" value="F:TFIIIC-class transcription factor complex binding"/>
    <property type="evidence" value="ECO:0007669"/>
    <property type="project" value="TreeGrafter"/>
</dbReference>
<dbReference type="Proteomes" id="UP000799776">
    <property type="component" value="Unassembled WGS sequence"/>
</dbReference>
<sequence length="887" mass="96223">MSSFGSSVINKSSKKFAPKVAARRRPGAAAAALTDTPSSTDQTPADTPQNAATPAEQPPPEDALPTPPTTQVTPDTQPDRDVTTPQTAPELSQAPLAGSEAVPPSTSPAPTLPAPVVTTHGISLPRQEDASAELGSDGAAVEGSPKRPREETPLQPGNTLERSPKRQRIEALLSAQSTNPIEPSSSDVSTPAIDDPSDQQSEWHEGTRNPAIPAPAVAEQTLLSTSRRSGRNDTPDNVPETQPSHTDDPPNHRMEIDEAEYLQSPGPVAPVAPMYPNAARPATVPATTARGRRKEPQSNNTENDEQDPGELSSRKESAPSKRANATGKRQTGRRASAATSEVEVSASSGIIDKTTNGAGAPSAAQPEDTQSIQTRLDAATEGETPAPVPSAPEGQAETTNPGQKRRKAPNPAANRRRGKARTAAEQAEGTDTPTGQDPAPDGEIVPDGAASENAAHNSGERSTTAKKPRKPRKDKGVSKKKGAPDSGAAGAGGEDEGEGGQTPAVPKPRRQQKKAPPRKRIAENNNDGEGNGEREGGAEEEEESDIIRKPRVPFEEHLMYDEEDPDNPEKVRINEMTMPMHGLTKDIPTLGVPTQREDALSKINWEEEKRKRIEARERIAQGEEHPDIQAERAAAAEELQNAANAANNARQAAAGPRMRIVNGQMVLDASSTQVDRRALADEDEGVLLEVEENDLTNRVTNMSYIRDNKKDPRDRLPWGGRRADRWSEEENEEFYKALRMFGTDFFIISTLFPHKTRANVKRHFVKQEHLNPDRIKRALIGEAEPMDFEKYKAATGKEEADFRDPEALREELEEESRENRRIIEEAMAAKKEQERQRELAKAGGRGQDDGEGAKRKKKDKKKANRPMGGEEEVVVEMDGDEMDARPW</sequence>
<proteinExistence type="predicted"/>
<evidence type="ECO:0000259" key="2">
    <source>
        <dbReference type="SMART" id="SM00717"/>
    </source>
</evidence>
<dbReference type="SUPFAM" id="SSF46689">
    <property type="entry name" value="Homeodomain-like"/>
    <property type="match status" value="1"/>
</dbReference>
<feature type="compositionally biased region" description="Basic residues" evidence="1">
    <location>
        <begin position="403"/>
        <end position="420"/>
    </location>
</feature>
<dbReference type="SMART" id="SM00717">
    <property type="entry name" value="SANT"/>
    <property type="match status" value="1"/>
</dbReference>
<dbReference type="GO" id="GO:0000126">
    <property type="term" value="C:transcription factor TFIIIB complex"/>
    <property type="evidence" value="ECO:0007669"/>
    <property type="project" value="TreeGrafter"/>
</dbReference>
<feature type="region of interest" description="Disordered" evidence="1">
    <location>
        <begin position="793"/>
        <end position="887"/>
    </location>
</feature>
<feature type="compositionally biased region" description="Basic residues" evidence="1">
    <location>
        <begin position="12"/>
        <end position="26"/>
    </location>
</feature>
<dbReference type="InterPro" id="IPR001005">
    <property type="entry name" value="SANT/Myb"/>
</dbReference>
<name>A0A9P4LXG3_9PEZI</name>
<evidence type="ECO:0000256" key="1">
    <source>
        <dbReference type="SAM" id="MobiDB-lite"/>
    </source>
</evidence>